<dbReference type="EMBL" id="JSAN01000172">
    <property type="protein sequence ID" value="KIC70653.1"/>
    <property type="molecule type" value="Genomic_DNA"/>
</dbReference>
<dbReference type="InterPro" id="IPR048020">
    <property type="entry name" value="Transpos_IS3"/>
</dbReference>
<dbReference type="AlphaFoldDB" id="A0A0C1H6X9"/>
<dbReference type="InterPro" id="IPR012337">
    <property type="entry name" value="RNaseH-like_sf"/>
</dbReference>
<dbReference type="GO" id="GO:0003676">
    <property type="term" value="F:nucleic acid binding"/>
    <property type="evidence" value="ECO:0007669"/>
    <property type="project" value="InterPro"/>
</dbReference>
<sequence length="279" mass="32887">MVSPAAKRLCAKWMIENHRLSQRQAFKLLVFHRSVGRYLSKRQGDEQVKALIKAVALERPRFGYRRIHFILKKRGFKINHKKLFRLYQEMGLKVRKRGARRRGVGIRLARIKASQVNEVWSLDFMSDRLANGKKIRLLNIVDEFTRESLKMIVDTSLSGLRVVRELEELIKYRGYPRQIISDNGTEFTSRAILKWSEGASIGWHYIEPGKPMQNGTIESFNGRVRDEFLNQHWFISLQEAQNLAKEWREDYNKWRPHSALDGLSPEEFRKTYELKTINA</sequence>
<dbReference type="PANTHER" id="PTHR47515:SF1">
    <property type="entry name" value="BLR2054 PROTEIN"/>
    <property type="match status" value="1"/>
</dbReference>
<evidence type="ECO:0000259" key="1">
    <source>
        <dbReference type="PROSITE" id="PS50994"/>
    </source>
</evidence>
<dbReference type="PANTHER" id="PTHR47515">
    <property type="entry name" value="LOW CALCIUM RESPONSE LOCUS PROTEIN T"/>
    <property type="match status" value="1"/>
</dbReference>
<comment type="caution">
    <text evidence="2">The sequence shown here is derived from an EMBL/GenBank/DDBJ whole genome shotgun (WGS) entry which is preliminary data.</text>
</comment>
<dbReference type="Pfam" id="PF13276">
    <property type="entry name" value="HTH_21"/>
    <property type="match status" value="1"/>
</dbReference>
<evidence type="ECO:0000313" key="3">
    <source>
        <dbReference type="Proteomes" id="UP000031465"/>
    </source>
</evidence>
<dbReference type="Gene3D" id="3.30.420.10">
    <property type="entry name" value="Ribonuclease H-like superfamily/Ribonuclease H"/>
    <property type="match status" value="1"/>
</dbReference>
<organism evidence="2 3">
    <name type="scientific">Candidatus Protochlamydia amoebophila</name>
    <dbReference type="NCBI Taxonomy" id="362787"/>
    <lineage>
        <taxon>Bacteria</taxon>
        <taxon>Pseudomonadati</taxon>
        <taxon>Chlamydiota</taxon>
        <taxon>Chlamydiia</taxon>
        <taxon>Parachlamydiales</taxon>
        <taxon>Parachlamydiaceae</taxon>
        <taxon>Candidatus Protochlamydia</taxon>
    </lineage>
</organism>
<dbReference type="PATRIC" id="fig|362787.3.peg.2138"/>
<dbReference type="PROSITE" id="PS50994">
    <property type="entry name" value="INTEGRASE"/>
    <property type="match status" value="1"/>
</dbReference>
<dbReference type="GO" id="GO:0015074">
    <property type="term" value="P:DNA integration"/>
    <property type="evidence" value="ECO:0007669"/>
    <property type="project" value="InterPro"/>
</dbReference>
<feature type="domain" description="Integrase catalytic" evidence="1">
    <location>
        <begin position="111"/>
        <end position="273"/>
    </location>
</feature>
<accession>A0A0C1H6X9</accession>
<dbReference type="Proteomes" id="UP000031465">
    <property type="component" value="Unassembled WGS sequence"/>
</dbReference>
<dbReference type="InterPro" id="IPR001584">
    <property type="entry name" value="Integrase_cat-core"/>
</dbReference>
<evidence type="ECO:0000313" key="2">
    <source>
        <dbReference type="EMBL" id="KIC70653.1"/>
    </source>
</evidence>
<gene>
    <name evidence="2" type="ORF">DB44_HD00020</name>
</gene>
<reference evidence="2 3" key="1">
    <citation type="journal article" date="2014" name="Mol. Biol. Evol.">
        <title>Massive expansion of Ubiquitination-related gene families within the Chlamydiae.</title>
        <authorList>
            <person name="Domman D."/>
            <person name="Collingro A."/>
            <person name="Lagkouvardos I."/>
            <person name="Gehre L."/>
            <person name="Weinmaier T."/>
            <person name="Rattei T."/>
            <person name="Subtil A."/>
            <person name="Horn M."/>
        </authorList>
    </citation>
    <scope>NUCLEOTIDE SEQUENCE [LARGE SCALE GENOMIC DNA]</scope>
    <source>
        <strain evidence="2 3">EI2</strain>
    </source>
</reference>
<name>A0A0C1H6X9_9BACT</name>
<dbReference type="Pfam" id="PF13683">
    <property type="entry name" value="rve_3"/>
    <property type="match status" value="1"/>
</dbReference>
<proteinExistence type="predicted"/>
<protein>
    <submittedName>
        <fullName evidence="2">Insertion element IS407 uncharacterized 31.7 kDa protein</fullName>
    </submittedName>
</protein>
<dbReference type="SUPFAM" id="SSF53098">
    <property type="entry name" value="Ribonuclease H-like"/>
    <property type="match status" value="1"/>
</dbReference>
<dbReference type="InterPro" id="IPR036397">
    <property type="entry name" value="RNaseH_sf"/>
</dbReference>
<dbReference type="NCBIfam" id="NF033516">
    <property type="entry name" value="transpos_IS3"/>
    <property type="match status" value="1"/>
</dbReference>
<dbReference type="InterPro" id="IPR025948">
    <property type="entry name" value="HTH-like_dom"/>
</dbReference>